<dbReference type="Pfam" id="PF13205">
    <property type="entry name" value="Big_5"/>
    <property type="match status" value="1"/>
</dbReference>
<keyword evidence="5" id="KW-1185">Reference proteome</keyword>
<dbReference type="InterPro" id="IPR032812">
    <property type="entry name" value="SbsA_Ig"/>
</dbReference>
<keyword evidence="1" id="KW-0732">Signal</keyword>
<reference evidence="4 5" key="1">
    <citation type="journal article" date="2019" name="Front. Microbiol.">
        <title>Thermoanaerosceptrum fracticalcis gen. nov. sp. nov., a Novel Fumarate-Fermenting Microorganism From a Deep Fractured Carbonate Aquifer of the US Great Basin.</title>
        <authorList>
            <person name="Hamilton-Brehm S.D."/>
            <person name="Stewart L.E."/>
            <person name="Zavarin M."/>
            <person name="Caldwell M."/>
            <person name="Lawson P.A."/>
            <person name="Onstott T.C."/>
            <person name="Grzymski J."/>
            <person name="Neveux I."/>
            <person name="Lollar B.S."/>
            <person name="Russell C.E."/>
            <person name="Moser D.P."/>
        </authorList>
    </citation>
    <scope>NUCLEOTIDE SEQUENCE [LARGE SCALE GENOMIC DNA]</scope>
    <source>
        <strain evidence="4 5">DRI-13</strain>
    </source>
</reference>
<organism evidence="4 5">
    <name type="scientific">Thermanaerosceptrum fracticalcis</name>
    <dbReference type="NCBI Taxonomy" id="1712410"/>
    <lineage>
        <taxon>Bacteria</taxon>
        <taxon>Bacillati</taxon>
        <taxon>Bacillota</taxon>
        <taxon>Clostridia</taxon>
        <taxon>Eubacteriales</taxon>
        <taxon>Peptococcaceae</taxon>
        <taxon>Thermanaerosceptrum</taxon>
    </lineage>
</organism>
<evidence type="ECO:0000259" key="2">
    <source>
        <dbReference type="SMART" id="SM01359"/>
    </source>
</evidence>
<dbReference type="EMBL" id="CP045798">
    <property type="protein sequence ID" value="QNB48358.1"/>
    <property type="molecule type" value="Genomic_DNA"/>
</dbReference>
<evidence type="ECO:0000313" key="4">
    <source>
        <dbReference type="EMBL" id="QNB48358.1"/>
    </source>
</evidence>
<dbReference type="Gene3D" id="2.60.40.3710">
    <property type="match status" value="1"/>
</dbReference>
<feature type="domain" description="Alpha-2-macroglobulin" evidence="3">
    <location>
        <begin position="989"/>
        <end position="1078"/>
    </location>
</feature>
<dbReference type="Gene3D" id="2.60.40.1930">
    <property type="match status" value="2"/>
</dbReference>
<dbReference type="GO" id="GO:0004866">
    <property type="term" value="F:endopeptidase inhibitor activity"/>
    <property type="evidence" value="ECO:0007669"/>
    <property type="project" value="InterPro"/>
</dbReference>
<dbReference type="Proteomes" id="UP000515847">
    <property type="component" value="Chromosome"/>
</dbReference>
<dbReference type="Pfam" id="PF00207">
    <property type="entry name" value="A2M"/>
    <property type="match status" value="1"/>
</dbReference>
<dbReference type="PANTHER" id="PTHR40094:SF1">
    <property type="entry name" value="UBIQUITIN DOMAIN-CONTAINING PROTEIN"/>
    <property type="match status" value="1"/>
</dbReference>
<name>A0A7G6E8F4_THEFR</name>
<protein>
    <submittedName>
        <fullName evidence="4">Alpha-2-macroglobulin</fullName>
    </submittedName>
</protein>
<sequence length="1603" mass="181268">MFTGLFLGLNKLGLLLHPQPVNAAEITLKALNQDSIGVDPGTAFVLYSSQPMEEKVVRETLKITPAFSYNLEKGAGGKEYRIIPQEKLAANTIYNFTFDPSGKGRKDFTWAFQTKGKFSVLRTLPGNNSVNVPVNSGVEIVFSHENYSMDKIKDYVSISPQVEGRFEKHKKTLVFVPKELKPGQVYNVQVKKGLPLEGSSEVLTEDYAFSFETVPPGNEKETFNFEIDFRPAEFAAKEAPVFPVYFYGRKEFPLLSITVYRYPDSTAFKNALVKLDEVPQWAYYSRRQYKEDLSKLSKVAEYQTNFLRVDDYNHYAVFPEPLSPGYYAAELKAAGTTRQVWFQVTDLATYYALGLDNAIFWVNDLGTKKPAETVTINIDGLNNTFKGDAKGVCLVDAPLIKDKTGYALIKNKDKEILVSLETGGMAYYLREGKERQDYWKYLYLDRELYLPGDVVHFWGVLAPRAKNSQELKEVVIQLKGSDGPLYGGAEDAPITERRIALTGNTFTGQIQLPVLKPGYYYINIKAGETVLLSRGFSVQTYQKPAYEITVDPVKKAIFAGEKTEFKVKAAFFEGTPVPNMSLNYHIDGSNQKTVTTDEKGEGVIPYTAPQGHDHYSLFHFSYLGVHSNLPEAGEIMATSGVYVFKSKVHLSGETKRQGESFTLKAKLREVDLSGINDGDYPREETYLKGPAANTLVKGSIYQDVWQKVEAGERYDFINKRVEKIYHYNHSAKHVADFNMVTDANGEATYSGANLDPKSTYFIELSAEDKEGRQIKNRYPLYSSEDISYNTYSYYHLQNEEQGRVGYTAGEEVSLKFMNNQKQLPSRENGFLYFQAQNKIDQYQVLNSSRYTFTFQKEHVPNVNVFAVYFDGNGYHTTYHYPVPFARDTKMLKVTIETDKTAYRPQDKVKLKVTVRDRENKPVQAKVNLNLVDEALYKLQNEHVNFLDSLYGDYIIPMVNIRYTHYHPDLHGGAEQGGEGDAERKDFRDTVLFTTLETDKQGVASTEFQLPDNLTSWRITYHALTAGLEAASGTVKIPVRLPFFVALVLNDTYLAGDRPVAVVRSFGEMLPLQSALVSYELKLQTPAGEEITQKAEGKPFSPVDMVLPELKEGKYKITIKGSIGEYQDILTKEFAVVRSYLERTISRHDLLHSDLQLQGSSTEPTTLIFSDYEKSQYLTALYSLSRVDGSRVEQQLTKRGAQKLLSQYFPENSLREGGKDDSLLQYQKPDGGISLLPYGESEPYLTALVAAYEADQFDKTSLARYLYRILEGDKQKEEDKSLALWGLAALKEPVLLEINKQLHEKNLEPAVKIRLAMALLELGNGAYAKEVFQELLTKYGEDLGSTMRIKVGRDQDEIIEATTQMALLAASFDRPEKHKLYQYILENPGKDVLNTLEQLQIMKYNLRYMNPNPVSFTYELRGEKVTKTLKNQETYLLPLLPEDLNAIKFSNIEGKVGVMSLYTKPYSAEEIKPQEGLAIARSYTVNKRVTNTMGRTDLVQVVISFEIGDKAPAGSYEIVDILPAGLRYVERPYVYGEKFTNYWSYPTEVKGQKLTFHVGKGREKIVYYARVISPGEFTAQAPLLAHGKSNKISIQGNEGRVIIK</sequence>
<dbReference type="SMART" id="SM01360">
    <property type="entry name" value="A2M"/>
    <property type="match status" value="1"/>
</dbReference>
<dbReference type="InterPro" id="IPR011625">
    <property type="entry name" value="A2M_N_BRD"/>
</dbReference>
<evidence type="ECO:0000256" key="1">
    <source>
        <dbReference type="ARBA" id="ARBA00022729"/>
    </source>
</evidence>
<feature type="domain" description="Alpha-2-macroglobulin bait region" evidence="2">
    <location>
        <begin position="796"/>
        <end position="938"/>
    </location>
</feature>
<dbReference type="Pfam" id="PF07703">
    <property type="entry name" value="A2M_BRD"/>
    <property type="match status" value="1"/>
</dbReference>
<dbReference type="SMART" id="SM01359">
    <property type="entry name" value="A2M_N_2"/>
    <property type="match status" value="1"/>
</dbReference>
<gene>
    <name evidence="4" type="ORF">BR63_08830</name>
</gene>
<dbReference type="OrthoDB" id="9767116at2"/>
<evidence type="ECO:0000259" key="3">
    <source>
        <dbReference type="SMART" id="SM01360"/>
    </source>
</evidence>
<dbReference type="InterPro" id="IPR051802">
    <property type="entry name" value="YfhM-like"/>
</dbReference>
<proteinExistence type="predicted"/>
<accession>A0A7G6E8F4</accession>
<dbReference type="KEGG" id="tfr:BR63_08830"/>
<dbReference type="InterPro" id="IPR001599">
    <property type="entry name" value="Macroglobln_a2"/>
</dbReference>
<dbReference type="PANTHER" id="PTHR40094">
    <property type="entry name" value="ALPHA-2-MACROGLOBULIN HOMOLOG"/>
    <property type="match status" value="1"/>
</dbReference>
<evidence type="ECO:0000313" key="5">
    <source>
        <dbReference type="Proteomes" id="UP000515847"/>
    </source>
</evidence>